<dbReference type="GO" id="GO:0008270">
    <property type="term" value="F:zinc ion binding"/>
    <property type="evidence" value="ECO:0007669"/>
    <property type="project" value="InterPro"/>
</dbReference>
<dbReference type="GO" id="GO:0003676">
    <property type="term" value="F:nucleic acid binding"/>
    <property type="evidence" value="ECO:0007669"/>
    <property type="project" value="InterPro"/>
</dbReference>
<dbReference type="PANTHER" id="PTHR31434">
    <property type="entry name" value="S PHASE CYCLIN A-ASSOCIATED PROTEIN IN THE ENDOPLASMIC RETICULUM"/>
    <property type="match status" value="1"/>
</dbReference>
<dbReference type="EMBL" id="JARKHS020002136">
    <property type="protein sequence ID" value="KAK8787081.1"/>
    <property type="molecule type" value="Genomic_DNA"/>
</dbReference>
<sequence length="1716" mass="188443">MDNTTADVLGDFPGNTNLTFCGVDVCRRCVGGFSNRSFCTSLWTRDPLLKFEPLAQSDFAVGVRWRADRAAGLTFTAKVCASEGNCYMECFEEHVSGDSGQFLVPTDLWRFRVAIYLRRQDGTTLYQKNFRSKRLAPDRPCFSTGVVKSWSEIWLYWWPQDDTSDGYVVSWCRGGSGEGEDEPQPPPNENCSMDVSGSSAALRHLQAFTNKTVSKPFPDCQATGTGSHATLQLGQPQVQGSAEPEGCAQLTYDLSISAEASDSTGNGGFTKLGAREFEVAGSVIICWKGAVDEIYNTCETDESTLECKEAILILENYRKEFTALINWIQLSKQLENTPPPDRPTCLAWEVRKSSLGRVVTPRSFLGARSGRRSPCLVSVAIQCGSTDPSQACPDLVEKHPVPSAEIPAQRDIGSIACVPAPRTAAVPSCDVVLETVESTGSEKSASDDPSSQPQVKVPAPPEGAKSSVKEPSKSPSSSLAANSEVTKLARASPATTPTSHMPPGTKLTTARAAKLTRPTAMDAKSKLNTEHKPLSYSSSLKSGSPLSHTPVTRSRMTETTTSVTRSGVGSSHLQKVSTPSRSSSSTLSVTHASAPTSQKPTSGCATAGLAKSREDGRSGSTLSLSSSSSGRSWADKVKGPSASGDLGLTKSASLDPMAVDLDDSEGWETVRRNKPRSRNSPPKKMLPQQTLPGQAMGVKRSPSAPAISVPAPCRVKTPRRSSAPLSSAPPPSRPARSSGKSSAGQQGPKSATSMPSLVPQKNQKDGVTARGSTAGPSIGARSKSFLCPTHPSRRVEKTGSSAARSTAEDSPVAETSLEKDSADLASEVTENTEENVEPVQEGDQCHEDTAQEAKPMSPCEEDVGEAQESTLEETTKLTDIHHYSEEMVHDMGLSWGDQMDCLEELELRTPGRALQMHEKLSCATRKRSLSETMQRHKEKQAKAQEQRERIREEKAQRCRDQSKKVEEKKAQQEELQLQRRLVLEKRLQRAAEKRELQLKNKVKRAHDEEEKVNEIAFINSLEAQNKRHDLLSREKDHEARLLDIQEERQRRQEEKAAKEAAAEERRKVLEAERQAKLLEIQEKRKLKDEKVQLQQLEKEKLRQSLLKQKEREREQRLTALTAAQLATAEELQKKIQLKQEESARRHEENIEQIRLKAFELSVRKCSSNNDDAPHHQPYDTKKICSLCNVLIGSEVYLLSHLRGKKHQEAIREKYQEVAPSTEKLESYNLKHIVDASADQIDPSIALDRERQKTHRKRCKKLRHKMTSRGKLYEKAFAERPKATESKSKFRLNKAVKEISRCLSTQGQGPWDSALVSSLDRALGELERTLTLGGSPEGDTFRALGGLTCLTELLGCLFKSNAELQPVVPPRCLVRACNVLKISCEKSHTNCDYLVLSNRVGYLLDILAHRLNLMVPDEWATSCGGRLEPGQDATVAALLALVRAALKGVTRSDSELMASDDHLHRLLDVISYSVSIGTVDKLSQCLGKVRGSETPQLTEFLVEAMEFVACLANVVAKSRAKHRKEEDSTQLAVTIGVTQLAGSVSLLYGTLLQMGVPSGWRAGNQTPTLLSPGKLAIASAAITLLNHIACLDLTMFQAVLGAEGMSLQLRHIVSYLLWYCAHWEEWALLHQVVLLVGHFAVLSPDNQAVIQSGEQPTLLQLLCTLPFEYFSNPKLTQVLLPTLVCCCFGNEHNRTVLEKELSPLLLANFVEVSGMLR</sequence>
<dbReference type="SMART" id="SM00451">
    <property type="entry name" value="ZnF_U1"/>
    <property type="match status" value="1"/>
</dbReference>
<dbReference type="SUPFAM" id="SSF57667">
    <property type="entry name" value="beta-beta-alpha zinc fingers"/>
    <property type="match status" value="1"/>
</dbReference>
<feature type="compositionally biased region" description="Basic and acidic residues" evidence="2">
    <location>
        <begin position="523"/>
        <end position="533"/>
    </location>
</feature>
<feature type="compositionally biased region" description="Low complexity" evidence="2">
    <location>
        <begin position="701"/>
        <end position="712"/>
    </location>
</feature>
<evidence type="ECO:0000259" key="3">
    <source>
        <dbReference type="SMART" id="SM00451"/>
    </source>
</evidence>
<feature type="domain" description="U1-type" evidence="3">
    <location>
        <begin position="1179"/>
        <end position="1213"/>
    </location>
</feature>
<feature type="region of interest" description="Disordered" evidence="2">
    <location>
        <begin position="173"/>
        <end position="195"/>
    </location>
</feature>
<feature type="region of interest" description="Disordered" evidence="2">
    <location>
        <begin position="925"/>
        <end position="972"/>
    </location>
</feature>
<keyword evidence="1" id="KW-0175">Coiled coil</keyword>
<dbReference type="InterPro" id="IPR003604">
    <property type="entry name" value="Matrin/U1-like-C_Znf_C2H2"/>
</dbReference>
<accession>A0AAQ4FK67</accession>
<proteinExistence type="predicted"/>
<evidence type="ECO:0000313" key="5">
    <source>
        <dbReference type="Proteomes" id="UP001321473"/>
    </source>
</evidence>
<evidence type="ECO:0000313" key="4">
    <source>
        <dbReference type="EMBL" id="KAK8787081.1"/>
    </source>
</evidence>
<protein>
    <recommendedName>
        <fullName evidence="3">U1-type domain-containing protein</fullName>
    </recommendedName>
</protein>
<name>A0AAQ4FK67_AMBAM</name>
<evidence type="ECO:0000256" key="1">
    <source>
        <dbReference type="SAM" id="Coils"/>
    </source>
</evidence>
<feature type="compositionally biased region" description="Polar residues" evidence="2">
    <location>
        <begin position="594"/>
        <end position="604"/>
    </location>
</feature>
<dbReference type="InterPro" id="IPR032446">
    <property type="entry name" value="SCAPER_N"/>
</dbReference>
<feature type="compositionally biased region" description="Low complexity" evidence="2">
    <location>
        <begin position="734"/>
        <end position="743"/>
    </location>
</feature>
<dbReference type="InterPro" id="IPR013087">
    <property type="entry name" value="Znf_C2H2_type"/>
</dbReference>
<dbReference type="InterPro" id="IPR016024">
    <property type="entry name" value="ARM-type_fold"/>
</dbReference>
<feature type="compositionally biased region" description="Polar residues" evidence="2">
    <location>
        <begin position="437"/>
        <end position="454"/>
    </location>
</feature>
<dbReference type="Gene3D" id="3.30.160.60">
    <property type="entry name" value="Classic Zinc Finger"/>
    <property type="match status" value="1"/>
</dbReference>
<dbReference type="InterPro" id="IPR036236">
    <property type="entry name" value="Znf_C2H2_sf"/>
</dbReference>
<dbReference type="SUPFAM" id="SSF48371">
    <property type="entry name" value="ARM repeat"/>
    <property type="match status" value="1"/>
</dbReference>
<dbReference type="Pfam" id="PF16501">
    <property type="entry name" value="SCAPER_N"/>
    <property type="match status" value="1"/>
</dbReference>
<feature type="compositionally biased region" description="Low complexity" evidence="2">
    <location>
        <begin position="534"/>
        <end position="593"/>
    </location>
</feature>
<reference evidence="4 5" key="1">
    <citation type="journal article" date="2023" name="Arcadia Sci">
        <title>De novo assembly of a long-read Amblyomma americanum tick genome.</title>
        <authorList>
            <person name="Chou S."/>
            <person name="Poskanzer K.E."/>
            <person name="Rollins M."/>
            <person name="Thuy-Boun P.S."/>
        </authorList>
    </citation>
    <scope>NUCLEOTIDE SEQUENCE [LARGE SCALE GENOMIC DNA]</scope>
    <source>
        <strain evidence="4">F_SG_1</strain>
        <tissue evidence="4">Salivary glands</tissue>
    </source>
</reference>
<dbReference type="Pfam" id="PF12874">
    <property type="entry name" value="zf-met"/>
    <property type="match status" value="1"/>
</dbReference>
<feature type="compositionally biased region" description="Low complexity" evidence="2">
    <location>
        <begin position="473"/>
        <end position="485"/>
    </location>
</feature>
<dbReference type="PANTHER" id="PTHR31434:SF2">
    <property type="entry name" value="S PHASE CYCLIN A-ASSOCIATED PROTEIN IN THE ENDOPLASMIC RETICULUM"/>
    <property type="match status" value="1"/>
</dbReference>
<comment type="caution">
    <text evidence="4">The sequence shown here is derived from an EMBL/GenBank/DDBJ whole genome shotgun (WGS) entry which is preliminary data.</text>
</comment>
<organism evidence="4 5">
    <name type="scientific">Amblyomma americanum</name>
    <name type="common">Lone star tick</name>
    <dbReference type="NCBI Taxonomy" id="6943"/>
    <lineage>
        <taxon>Eukaryota</taxon>
        <taxon>Metazoa</taxon>
        <taxon>Ecdysozoa</taxon>
        <taxon>Arthropoda</taxon>
        <taxon>Chelicerata</taxon>
        <taxon>Arachnida</taxon>
        <taxon>Acari</taxon>
        <taxon>Parasitiformes</taxon>
        <taxon>Ixodida</taxon>
        <taxon>Ixodoidea</taxon>
        <taxon>Ixodidae</taxon>
        <taxon>Amblyomminae</taxon>
        <taxon>Amblyomma</taxon>
    </lineage>
</organism>
<feature type="coiled-coil region" evidence="1">
    <location>
        <begin position="1034"/>
        <end position="1148"/>
    </location>
</feature>
<feature type="region of interest" description="Disordered" evidence="2">
    <location>
        <begin position="437"/>
        <end position="869"/>
    </location>
</feature>
<evidence type="ECO:0000256" key="2">
    <source>
        <dbReference type="SAM" id="MobiDB-lite"/>
    </source>
</evidence>
<dbReference type="Proteomes" id="UP001321473">
    <property type="component" value="Unassembled WGS sequence"/>
</dbReference>
<feature type="compositionally biased region" description="Basic and acidic residues" evidence="2">
    <location>
        <begin position="940"/>
        <end position="972"/>
    </location>
</feature>
<feature type="compositionally biased region" description="Polar residues" evidence="2">
    <location>
        <begin position="744"/>
        <end position="761"/>
    </location>
</feature>
<feature type="compositionally biased region" description="Low complexity" evidence="2">
    <location>
        <begin position="618"/>
        <end position="632"/>
    </location>
</feature>
<feature type="compositionally biased region" description="Low complexity" evidence="2">
    <location>
        <begin position="505"/>
        <end position="520"/>
    </location>
</feature>
<keyword evidence="5" id="KW-1185">Reference proteome</keyword>
<gene>
    <name evidence="4" type="ORF">V5799_023144</name>
</gene>